<feature type="domain" description="DIRP" evidence="4">
    <location>
        <begin position="208"/>
        <end position="321"/>
    </location>
</feature>
<dbReference type="SMART" id="SM01135">
    <property type="entry name" value="DIRP"/>
    <property type="match status" value="1"/>
</dbReference>
<dbReference type="GO" id="GO:0006351">
    <property type="term" value="P:DNA-templated transcription"/>
    <property type="evidence" value="ECO:0007669"/>
    <property type="project" value="InterPro"/>
</dbReference>
<keyword evidence="6" id="KW-1185">Reference proteome</keyword>
<dbReference type="Pfam" id="PF06584">
    <property type="entry name" value="DIRP"/>
    <property type="match status" value="1"/>
</dbReference>
<sequence>MRTKRKTAKATGANGEHTPVRKKVRQPRNYSLPTEISRPVLDDFRAELTQVNIPQIPIPSVDVSVKEECETSVESAYCGNTISEYGSKEVCKSKIEASTLPLGRQEANESLAVPGRCLNEAKYEIIDAGSHGNKKTVVNYSIPHSSVAFDGRSLAATATVNPSDRCKLATPCTTIVKAEKLSNGPATKKFNASNGPSKLYRFMICEWFYSHIDRSLFAEGYSKSRDMGALLKVNYPSLYTRSLNRVQWNYIRMRLRKERPVRRFSHTFLLEERINLERRREKLRFLMYNALIEYLDDDIPSTIPKPIDIGSTVRGTTFTPHYGSYTGVIVDTENSNIPSFRVRFTHDGRDGEQLLPDYRVALDQSFHIAEASDTVTITSKHLKQVALLEVNVHEKVRLLHELENIRLNLAARHAMGKCDIEQDRGHIERYDQTVRKLLQLNRNLLQLTKQVATDYEQYVSEPLVADDGKDVPVVDKYVVDAADQLLAAYAQLDHIFNNPVADRLWQATMQRLHKRPEYLQQFEIYLASSIGTLFDIVAVHRSG</sequence>
<evidence type="ECO:0000256" key="2">
    <source>
        <dbReference type="ARBA" id="ARBA00023242"/>
    </source>
</evidence>
<comment type="subcellular location">
    <subcellularLocation>
        <location evidence="1">Nucleus</location>
    </subcellularLocation>
</comment>
<dbReference type="Proteomes" id="UP000075920">
    <property type="component" value="Unassembled WGS sequence"/>
</dbReference>
<dbReference type="InterPro" id="IPR033471">
    <property type="entry name" value="DIRP"/>
</dbReference>
<evidence type="ECO:0000259" key="4">
    <source>
        <dbReference type="SMART" id="SM01135"/>
    </source>
</evidence>
<reference evidence="5" key="2">
    <citation type="submission" date="2020-05" db="UniProtKB">
        <authorList>
            <consortium name="EnsemblMetazoa"/>
        </authorList>
    </citation>
    <scope>IDENTIFICATION</scope>
    <source>
        <strain evidence="5">MINIMUS1</strain>
    </source>
</reference>
<protein>
    <recommendedName>
        <fullName evidence="4">DIRP domain-containing protein</fullName>
    </recommendedName>
</protein>
<dbReference type="VEuPathDB" id="VectorBase:AMIN008212"/>
<dbReference type="PANTHER" id="PTHR21689">
    <property type="entry name" value="LIN-9"/>
    <property type="match status" value="1"/>
</dbReference>
<evidence type="ECO:0000256" key="3">
    <source>
        <dbReference type="SAM" id="MobiDB-lite"/>
    </source>
</evidence>
<dbReference type="GO" id="GO:0017053">
    <property type="term" value="C:transcription repressor complex"/>
    <property type="evidence" value="ECO:0007669"/>
    <property type="project" value="InterPro"/>
</dbReference>
<dbReference type="AlphaFoldDB" id="A0A182WCX5"/>
<dbReference type="GO" id="GO:0006357">
    <property type="term" value="P:regulation of transcription by RNA polymerase II"/>
    <property type="evidence" value="ECO:0007669"/>
    <property type="project" value="TreeGrafter"/>
</dbReference>
<organism evidence="5 6">
    <name type="scientific">Anopheles minimus</name>
    <dbReference type="NCBI Taxonomy" id="112268"/>
    <lineage>
        <taxon>Eukaryota</taxon>
        <taxon>Metazoa</taxon>
        <taxon>Ecdysozoa</taxon>
        <taxon>Arthropoda</taxon>
        <taxon>Hexapoda</taxon>
        <taxon>Insecta</taxon>
        <taxon>Pterygota</taxon>
        <taxon>Neoptera</taxon>
        <taxon>Endopterygota</taxon>
        <taxon>Diptera</taxon>
        <taxon>Nematocera</taxon>
        <taxon>Culicoidea</taxon>
        <taxon>Culicidae</taxon>
        <taxon>Anophelinae</taxon>
        <taxon>Anopheles</taxon>
    </lineage>
</organism>
<dbReference type="GO" id="GO:0003677">
    <property type="term" value="F:DNA binding"/>
    <property type="evidence" value="ECO:0007669"/>
    <property type="project" value="TreeGrafter"/>
</dbReference>
<dbReference type="InterPro" id="IPR010561">
    <property type="entry name" value="LIN-9/ALY1"/>
</dbReference>
<accession>A0A182WCX5</accession>
<evidence type="ECO:0000313" key="5">
    <source>
        <dbReference type="EnsemblMetazoa" id="AMIN008212-PA"/>
    </source>
</evidence>
<evidence type="ECO:0000313" key="6">
    <source>
        <dbReference type="Proteomes" id="UP000075920"/>
    </source>
</evidence>
<evidence type="ECO:0000256" key="1">
    <source>
        <dbReference type="ARBA" id="ARBA00004123"/>
    </source>
</evidence>
<feature type="region of interest" description="Disordered" evidence="3">
    <location>
        <begin position="1"/>
        <end position="26"/>
    </location>
</feature>
<dbReference type="GO" id="GO:0005654">
    <property type="term" value="C:nucleoplasm"/>
    <property type="evidence" value="ECO:0007669"/>
    <property type="project" value="TreeGrafter"/>
</dbReference>
<name>A0A182WCX5_9DIPT</name>
<keyword evidence="2" id="KW-0539">Nucleus</keyword>
<dbReference type="GO" id="GO:0051726">
    <property type="term" value="P:regulation of cell cycle"/>
    <property type="evidence" value="ECO:0007669"/>
    <property type="project" value="TreeGrafter"/>
</dbReference>
<dbReference type="PANTHER" id="PTHR21689:SF2">
    <property type="entry name" value="PROTEIN LIN-9 HOMOLOG"/>
    <property type="match status" value="1"/>
</dbReference>
<dbReference type="EnsemblMetazoa" id="AMIN008212-RA">
    <property type="protein sequence ID" value="AMIN008212-PA"/>
    <property type="gene ID" value="AMIN008212"/>
</dbReference>
<proteinExistence type="predicted"/>
<reference evidence="6" key="1">
    <citation type="submission" date="2013-03" db="EMBL/GenBank/DDBJ databases">
        <title>The Genome Sequence of Anopheles minimus MINIMUS1.</title>
        <authorList>
            <consortium name="The Broad Institute Genomics Platform"/>
            <person name="Neafsey D.E."/>
            <person name="Walton C."/>
            <person name="Walker B."/>
            <person name="Young S.K."/>
            <person name="Zeng Q."/>
            <person name="Gargeya S."/>
            <person name="Fitzgerald M."/>
            <person name="Haas B."/>
            <person name="Abouelleil A."/>
            <person name="Allen A.W."/>
            <person name="Alvarado L."/>
            <person name="Arachchi H.M."/>
            <person name="Berlin A.M."/>
            <person name="Chapman S.B."/>
            <person name="Gainer-Dewar J."/>
            <person name="Goldberg J."/>
            <person name="Griggs A."/>
            <person name="Gujja S."/>
            <person name="Hansen M."/>
            <person name="Howarth C."/>
            <person name="Imamovic A."/>
            <person name="Ireland A."/>
            <person name="Larimer J."/>
            <person name="McCowan C."/>
            <person name="Murphy C."/>
            <person name="Pearson M."/>
            <person name="Poon T.W."/>
            <person name="Priest M."/>
            <person name="Roberts A."/>
            <person name="Saif S."/>
            <person name="Shea T."/>
            <person name="Sisk P."/>
            <person name="Sykes S."/>
            <person name="Wortman J."/>
            <person name="Nusbaum C."/>
            <person name="Birren B."/>
        </authorList>
    </citation>
    <scope>NUCLEOTIDE SEQUENCE [LARGE SCALE GENOMIC DNA]</scope>
    <source>
        <strain evidence="6">MINIMUS1</strain>
    </source>
</reference>
<dbReference type="STRING" id="112268.A0A182WCX5"/>